<evidence type="ECO:0000313" key="1">
    <source>
        <dbReference type="EMBL" id="REL30538.1"/>
    </source>
</evidence>
<dbReference type="EMBL" id="QUOT01000001">
    <property type="protein sequence ID" value="REL30538.1"/>
    <property type="molecule type" value="Genomic_DNA"/>
</dbReference>
<protein>
    <submittedName>
        <fullName evidence="1">DUF4202 domain-containing protein</fullName>
    </submittedName>
</protein>
<dbReference type="PANTHER" id="PTHR41729">
    <property type="entry name" value="GLUTAMYL-TRNA SYNTHETASE"/>
    <property type="match status" value="1"/>
</dbReference>
<dbReference type="Proteomes" id="UP000256899">
    <property type="component" value="Unassembled WGS sequence"/>
</dbReference>
<dbReference type="AlphaFoldDB" id="A0A3E0U0S5"/>
<reference evidence="2" key="1">
    <citation type="submission" date="2018-08" db="EMBL/GenBank/DDBJ databases">
        <title>Thalassotalea euphylliae genome.</title>
        <authorList>
            <person name="Summers S."/>
            <person name="Rice S.A."/>
            <person name="Freckelton M.L."/>
            <person name="Nedved B.T."/>
            <person name="Hadfield M.G."/>
        </authorList>
    </citation>
    <scope>NUCLEOTIDE SEQUENCE [LARGE SCALE GENOMIC DNA]</scope>
    <source>
        <strain evidence="2">H3</strain>
    </source>
</reference>
<comment type="caution">
    <text evidence="1">The sequence shown here is derived from an EMBL/GenBank/DDBJ whole genome shotgun (WGS) entry which is preliminary data.</text>
</comment>
<evidence type="ECO:0000313" key="2">
    <source>
        <dbReference type="Proteomes" id="UP000256899"/>
    </source>
</evidence>
<dbReference type="Pfam" id="PF13875">
    <property type="entry name" value="DUF4202"/>
    <property type="match status" value="1"/>
</dbReference>
<dbReference type="RefSeq" id="WP_116014870.1">
    <property type="nucleotide sequence ID" value="NZ_QUOT01000001.1"/>
</dbReference>
<dbReference type="PANTHER" id="PTHR41729:SF1">
    <property type="entry name" value="GLUTAMYL-TRNA SYNTHETASE"/>
    <property type="match status" value="1"/>
</dbReference>
<name>A0A3E0U0S5_9GAMM</name>
<organism evidence="1 2">
    <name type="scientific">Thalassotalea euphylliae</name>
    <dbReference type="NCBI Taxonomy" id="1655234"/>
    <lineage>
        <taxon>Bacteria</taxon>
        <taxon>Pseudomonadati</taxon>
        <taxon>Pseudomonadota</taxon>
        <taxon>Gammaproteobacteria</taxon>
        <taxon>Alteromonadales</taxon>
        <taxon>Colwelliaceae</taxon>
        <taxon>Thalassotalea</taxon>
    </lineage>
</organism>
<sequence>MSAALNLVLDAIDAINQQDPNVEHIDGQPQPKELIYGQRMSQCLHSFWPDSSEHLQIAVRAQHVKRWAIARSEYPEGKAGYLKWRKALGQLHAETASELMLANGYEPVDADRTAAIIRKEKLKSNPESQTLEDVACLVFLSYYFAPFAAKHSDEKIISILQKTWKKMSATAQQIALKADLPAHLAALVEQALAEI</sequence>
<accession>A0A3E0U0S5</accession>
<gene>
    <name evidence="1" type="ORF">DXX94_07350</name>
</gene>
<dbReference type="InterPro" id="IPR025255">
    <property type="entry name" value="DUF4202"/>
</dbReference>
<proteinExistence type="predicted"/>
<keyword evidence="2" id="KW-1185">Reference proteome</keyword>